<dbReference type="EMBL" id="JACHBQ010000001">
    <property type="protein sequence ID" value="MBB5642044.1"/>
    <property type="molecule type" value="Genomic_DNA"/>
</dbReference>
<keyword evidence="1" id="KW-0472">Membrane</keyword>
<feature type="transmembrane region" description="Helical" evidence="1">
    <location>
        <begin position="53"/>
        <end position="73"/>
    </location>
</feature>
<dbReference type="Proteomes" id="UP000561726">
    <property type="component" value="Unassembled WGS sequence"/>
</dbReference>
<dbReference type="AlphaFoldDB" id="A0A7W8ZXH2"/>
<feature type="transmembrane region" description="Helical" evidence="1">
    <location>
        <begin position="111"/>
        <end position="131"/>
    </location>
</feature>
<keyword evidence="1" id="KW-1133">Transmembrane helix</keyword>
<organism evidence="2 3">
    <name type="scientific">Cryobacterium roopkundense</name>
    <dbReference type="NCBI Taxonomy" id="1001240"/>
    <lineage>
        <taxon>Bacteria</taxon>
        <taxon>Bacillati</taxon>
        <taxon>Actinomycetota</taxon>
        <taxon>Actinomycetes</taxon>
        <taxon>Micrococcales</taxon>
        <taxon>Microbacteriaceae</taxon>
        <taxon>Cryobacterium</taxon>
    </lineage>
</organism>
<evidence type="ECO:0000313" key="2">
    <source>
        <dbReference type="EMBL" id="MBB5642044.1"/>
    </source>
</evidence>
<dbReference type="RefSeq" id="WP_052541917.1">
    <property type="nucleotide sequence ID" value="NZ_JACHBQ010000001.1"/>
</dbReference>
<accession>A0A7W8ZXH2</accession>
<evidence type="ECO:0000313" key="3">
    <source>
        <dbReference type="Proteomes" id="UP000561726"/>
    </source>
</evidence>
<evidence type="ECO:0000256" key="1">
    <source>
        <dbReference type="SAM" id="Phobius"/>
    </source>
</evidence>
<dbReference type="OrthoDB" id="9156119at2"/>
<comment type="caution">
    <text evidence="2">The sequence shown here is derived from an EMBL/GenBank/DDBJ whole genome shotgun (WGS) entry which is preliminary data.</text>
</comment>
<gene>
    <name evidence="2" type="ORF">BJ997_002592</name>
</gene>
<sequence length="153" mass="16534">MNEWRAVVEDWLRRHPLRAVLVALAGITALTGLAEILAPATLLSLLGAEPAPLATQLFATVGLFMMVVGGLLTQSLLRRTPHRDVVFWSGLQKAGAVVAVTVGVLNGVFGPIALLVAAFDLATAVLLFLYWKRLQGRIVSQRPTTPQRNDDRS</sequence>
<feature type="transmembrane region" description="Helical" evidence="1">
    <location>
        <begin position="21"/>
        <end position="47"/>
    </location>
</feature>
<proteinExistence type="predicted"/>
<name>A0A7W8ZXH2_9MICO</name>
<reference evidence="2 3" key="1">
    <citation type="submission" date="2020-08" db="EMBL/GenBank/DDBJ databases">
        <title>Sequencing the genomes of 1000 actinobacteria strains.</title>
        <authorList>
            <person name="Klenk H.-P."/>
        </authorList>
    </citation>
    <scope>NUCLEOTIDE SEQUENCE [LARGE SCALE GENOMIC DNA]</scope>
    <source>
        <strain evidence="2 3">DSM 21065</strain>
    </source>
</reference>
<keyword evidence="1" id="KW-0812">Transmembrane</keyword>
<protein>
    <submittedName>
        <fullName evidence="2">Lysylphosphatidylglycerol synthetase-like protein (DUF2156 family)</fullName>
    </submittedName>
</protein>
<feature type="transmembrane region" description="Helical" evidence="1">
    <location>
        <begin position="85"/>
        <end position="105"/>
    </location>
</feature>